<dbReference type="OrthoDB" id="10601452at2759"/>
<feature type="chain" id="PRO_5009193653" evidence="2">
    <location>
        <begin position="26"/>
        <end position="677"/>
    </location>
</feature>
<dbReference type="KEGG" id="fcy:FRACYDRAFT_233144"/>
<feature type="coiled-coil region" evidence="1">
    <location>
        <begin position="38"/>
        <end position="65"/>
    </location>
</feature>
<protein>
    <submittedName>
        <fullName evidence="3">Uncharacterized protein</fullName>
    </submittedName>
</protein>
<sequence length="677" mass="73230">MLTLSSSSLLLVAFFVVMFHDVVAAAATRGSRSRLDLLERRIESIEHLERRVESLEQLVESQSTTIEDLLRIQQQEQQRHLQTTAVNDDVYSGCLPRLNKDTNVCVYDNDVEFLFQKSSLVFNSSTVRFTGPLLKMNATDTNETWSPLTVDAGNNNSTNQTYLQFSSRVIFDSTDIIVNDANVSFAAGHNYSSLEYPYNETNNTRYYGYITFNNTDVGWNNSSVVFSSSNITIDNSNTTFTTNSSSGTDDSSIVFNHTKIRYNHTEVVIQGSTTTSSDSSVSYGKNTNVEWIGTSSSANFIDTDVKFDNTIVEVSGDGDRGKFISEVETEIRGSKTLTIRTNVNFKGDSDVTIDHGVSLTTDGPFRSNGKAEFRSDMDMVDVTMTIQGDLIIDNEGKNDDAHSDIEFRKGVNVKIYSELEINGDLKVSGHTDVDSLDVDNHATIGGRFTCRSGATITGDKLSSSSDSSSSWPPLLLKVEGNTLIQNDLEVEGILTSAAQEFNGDIVVMGNAKVYSLEVESTAKIDGIATVGTIKADTGIIDEQLTAGSIIAESDIFFENIEVSGEATIHSASFQNINVSETAVIKALNATTGSVSKLINVTGNISVSENLQVGGSLSATSASIPGEADIQVLNAGYSEFEDITVLGTATVLGDLNVDSNLDVLGDIKLGGTITNITE</sequence>
<reference evidence="3 4" key="1">
    <citation type="submission" date="2016-09" db="EMBL/GenBank/DDBJ databases">
        <title>Extensive genetic diversity and differential bi-allelic expression allows diatom success in the polar Southern Ocean.</title>
        <authorList>
            <consortium name="DOE Joint Genome Institute"/>
            <person name="Mock T."/>
            <person name="Otillar R.P."/>
            <person name="Strauss J."/>
            <person name="Dupont C."/>
            <person name="Frickenhaus S."/>
            <person name="Maumus F."/>
            <person name="Mcmullan M."/>
            <person name="Sanges R."/>
            <person name="Schmutz J."/>
            <person name="Toseland A."/>
            <person name="Valas R."/>
            <person name="Veluchamy A."/>
            <person name="Ward B.J."/>
            <person name="Allen A."/>
            <person name="Barry K."/>
            <person name="Falciatore A."/>
            <person name="Ferrante M."/>
            <person name="Fortunato A.E."/>
            <person name="Gloeckner G."/>
            <person name="Gruber A."/>
            <person name="Hipkin R."/>
            <person name="Janech M."/>
            <person name="Kroth P."/>
            <person name="Leese F."/>
            <person name="Lindquist E."/>
            <person name="Lyon B.R."/>
            <person name="Martin J."/>
            <person name="Mayer C."/>
            <person name="Parker M."/>
            <person name="Quesneville H."/>
            <person name="Raymond J."/>
            <person name="Uhlig C."/>
            <person name="Valentin K.U."/>
            <person name="Worden A.Z."/>
            <person name="Armbrust E.V."/>
            <person name="Bowler C."/>
            <person name="Green B."/>
            <person name="Moulton V."/>
            <person name="Van Oosterhout C."/>
            <person name="Grigoriev I."/>
        </authorList>
    </citation>
    <scope>NUCLEOTIDE SEQUENCE [LARGE SCALE GENOMIC DNA]</scope>
    <source>
        <strain evidence="3 4">CCMP1102</strain>
    </source>
</reference>
<dbReference type="InParanoid" id="A0A1E7FXV8"/>
<organism evidence="3 4">
    <name type="scientific">Fragilariopsis cylindrus CCMP1102</name>
    <dbReference type="NCBI Taxonomy" id="635003"/>
    <lineage>
        <taxon>Eukaryota</taxon>
        <taxon>Sar</taxon>
        <taxon>Stramenopiles</taxon>
        <taxon>Ochrophyta</taxon>
        <taxon>Bacillariophyta</taxon>
        <taxon>Bacillariophyceae</taxon>
        <taxon>Bacillariophycidae</taxon>
        <taxon>Bacillariales</taxon>
        <taxon>Bacillariaceae</taxon>
        <taxon>Fragilariopsis</taxon>
    </lineage>
</organism>
<dbReference type="AlphaFoldDB" id="A0A1E7FXV8"/>
<evidence type="ECO:0000256" key="1">
    <source>
        <dbReference type="SAM" id="Coils"/>
    </source>
</evidence>
<dbReference type="Proteomes" id="UP000095751">
    <property type="component" value="Unassembled WGS sequence"/>
</dbReference>
<keyword evidence="2" id="KW-0732">Signal</keyword>
<feature type="signal peptide" evidence="2">
    <location>
        <begin position="1"/>
        <end position="25"/>
    </location>
</feature>
<evidence type="ECO:0000313" key="4">
    <source>
        <dbReference type="Proteomes" id="UP000095751"/>
    </source>
</evidence>
<accession>A0A1E7FXV8</accession>
<name>A0A1E7FXV8_9STRA</name>
<keyword evidence="4" id="KW-1185">Reference proteome</keyword>
<proteinExistence type="predicted"/>
<evidence type="ECO:0000313" key="3">
    <source>
        <dbReference type="EMBL" id="OEU22980.1"/>
    </source>
</evidence>
<dbReference type="EMBL" id="KV784353">
    <property type="protein sequence ID" value="OEU22980.1"/>
    <property type="molecule type" value="Genomic_DNA"/>
</dbReference>
<gene>
    <name evidence="3" type="ORF">FRACYDRAFT_233144</name>
</gene>
<evidence type="ECO:0000256" key="2">
    <source>
        <dbReference type="SAM" id="SignalP"/>
    </source>
</evidence>
<keyword evidence="1" id="KW-0175">Coiled coil</keyword>